<dbReference type="PANTHER" id="PTHR33337">
    <property type="entry name" value="GFA DOMAIN-CONTAINING PROTEIN"/>
    <property type="match status" value="1"/>
</dbReference>
<gene>
    <name evidence="2" type="ORF">KUG47_04245</name>
</gene>
<name>A0A949USP1_9HYPH</name>
<proteinExistence type="predicted"/>
<dbReference type="PROSITE" id="PS51891">
    <property type="entry name" value="CENP_V_GFA"/>
    <property type="match status" value="1"/>
</dbReference>
<dbReference type="GO" id="GO:0016846">
    <property type="term" value="F:carbon-sulfur lyase activity"/>
    <property type="evidence" value="ECO:0007669"/>
    <property type="project" value="InterPro"/>
</dbReference>
<feature type="domain" description="CENP-V/GFA" evidence="1">
    <location>
        <begin position="9"/>
        <end position="112"/>
    </location>
</feature>
<evidence type="ECO:0000259" key="1">
    <source>
        <dbReference type="PROSITE" id="PS51891"/>
    </source>
</evidence>
<protein>
    <submittedName>
        <fullName evidence="2">GFA family protein</fullName>
    </submittedName>
</protein>
<dbReference type="InterPro" id="IPR006913">
    <property type="entry name" value="CENP-V/GFA"/>
</dbReference>
<sequence length="160" mass="17878">MTLDNKPLYSGGCQCGAVRFRIEGALGSASICHCRMCQKAFGSFYAPLVSIREAKLKWTRNEPKRFQSSNHVRRGFCAECGTPLTYEAPDGVALAIGAFDNPEAIGPVIQWGVEKKLPYVDGLAKLPGWETERDPESIEFIRTMVSYQHPDHDTDNWQKP</sequence>
<dbReference type="AlphaFoldDB" id="A0A949USP1"/>
<dbReference type="EMBL" id="JAHRVA010000001">
    <property type="protein sequence ID" value="MBV2142710.1"/>
    <property type="molecule type" value="Genomic_DNA"/>
</dbReference>
<dbReference type="Pfam" id="PF04828">
    <property type="entry name" value="GFA"/>
    <property type="match status" value="1"/>
</dbReference>
<reference evidence="2 3" key="1">
    <citation type="submission" date="2021-06" db="EMBL/GenBank/DDBJ databases">
        <title>Falsochrobactrum tianjin sp.nov., a new petroleum-degrading bacteria isolated from oily soils.</title>
        <authorList>
            <person name="Chen G."/>
            <person name="Chen H."/>
            <person name="Tian J."/>
            <person name="Qing J."/>
            <person name="Zhong L."/>
            <person name="Ma W."/>
            <person name="Song Y."/>
            <person name="Cui X."/>
            <person name="Yan B."/>
        </authorList>
    </citation>
    <scope>NUCLEOTIDE SEQUENCE [LARGE SCALE GENOMIC DNA]</scope>
    <source>
        <strain evidence="2 3">TDYN1</strain>
    </source>
</reference>
<dbReference type="Proteomes" id="UP000752297">
    <property type="component" value="Unassembled WGS sequence"/>
</dbReference>
<keyword evidence="3" id="KW-1185">Reference proteome</keyword>
<accession>A0A949USP1</accession>
<organism evidence="2 3">
    <name type="scientific">Falsochrobactrum tianjinense</name>
    <dbReference type="NCBI Taxonomy" id="2706015"/>
    <lineage>
        <taxon>Bacteria</taxon>
        <taxon>Pseudomonadati</taxon>
        <taxon>Pseudomonadota</taxon>
        <taxon>Alphaproteobacteria</taxon>
        <taxon>Hyphomicrobiales</taxon>
        <taxon>Brucellaceae</taxon>
        <taxon>Falsochrobactrum</taxon>
    </lineage>
</organism>
<comment type="caution">
    <text evidence="2">The sequence shown here is derived from an EMBL/GenBank/DDBJ whole genome shotgun (WGS) entry which is preliminary data.</text>
</comment>
<evidence type="ECO:0000313" key="2">
    <source>
        <dbReference type="EMBL" id="MBV2142710.1"/>
    </source>
</evidence>
<dbReference type="PANTHER" id="PTHR33337:SF40">
    <property type="entry name" value="CENP-V_GFA DOMAIN-CONTAINING PROTEIN-RELATED"/>
    <property type="match status" value="1"/>
</dbReference>
<evidence type="ECO:0000313" key="3">
    <source>
        <dbReference type="Proteomes" id="UP000752297"/>
    </source>
</evidence>
<dbReference type="RefSeq" id="WP_217676676.1">
    <property type="nucleotide sequence ID" value="NZ_JAHRVA010000001.1"/>
</dbReference>